<keyword evidence="4" id="KW-1185">Reference proteome</keyword>
<sequence>MHVVFRESHGLEETETPTDLGQTPAEMVVLSFSDSDLGAFAAGWHRASGGLPTLRLANIVALKHPISVDTYIEQTLEGTKAILIRLIGGEPYWPYGIASIQDLARRRGIALAVLPADGREDAQLDEVSTLPVSVLRRLKDLCDAGGAVAAQAALATLAEAAGLSAAPVEGATEVPAMGFYDPQAGVIATPPKRTLVLVSFYRSYLTAADTDPVDALIAALRRAGFAACGVFAASLKAPGFADWLAGQGLAPIAVVNATAFSAQGADGRTPFDAFGCPVFQVALSTARRRDWAEAERGLSPADLAMHVVLPEVDGRLFAGVVSFKQPGRKDADLQYSRFAHRADAERIEAVVARVAAWHRLGQLPPAQRKLAVVLSTYPGRAWQMAHAVGLDALASTEGLLTALTEGGHDIAPPADLGALAEARISWPMDDYLAALATLPQALRDDLTAAWGAPGDDPSVGDGAFHFAALRCGSALVALQPERGDATTRDDDYHDLTRTPRHGYVAFYLWLRAQGIDALVHMGAHGTLEWLPGKAVALSGACWPEALIGATPVIYPFIVNDPGEAAQAKRRIGAVTVGHVPPPQVAASVPEGMTHLERLLDEYSTADGLDPARRDRLIADIRAEARASGVEDDLGIPAQASAAEAITRIDRFVCDIKESQFGEGLHVFGTGICGAQESAGVMDALAGRRIAPGPSGSPSRGRSDVLPTGRNLFSVDPRAVPSRAAHGQGVKLAEELLRRHLQDQGDWPKGLVIDLWGSATMRTAGEEFAMALHLAGLQPVWDASSGRVSGVEVIPLALLGRPRIDVTLRVSGLFRDVFPGLAQLFETGAAALAARDEAPEDNPYWARAARVFGPRPGQYGLGMGTAMDAFTPEARAAAGEAWIAASSFAIGADGQSRDDRAGLEARLKGADSFVHAQDLPESDVLLAADYAAHEAGFAAALARLGAAKPALYHLDATQPDRPRARTLTEEIARVVRARAANPAWSDGMTAHGYRGAAEIAATLDHMAAFAHLAQVVPPHLFDLYHEATLGRDEIVDFMEQANPEALAAMRDLFQRLAEAGLWATRRNSIAATLEGTP</sequence>
<dbReference type="PANTHER" id="PTHR44119">
    <property type="entry name" value="MAGNESIUM-CHELATASE SUBUNIT CHLH, CHLOROPLASTIC"/>
    <property type="match status" value="1"/>
</dbReference>
<proteinExistence type="predicted"/>
<protein>
    <submittedName>
        <fullName evidence="3">Cobaltochelatase subunit CobN</fullName>
        <ecNumber evidence="3">6.6.1.2</ecNumber>
    </submittedName>
</protein>
<organism evidence="3 4">
    <name type="scientific">Rhodobacter flavimaris</name>
    <dbReference type="NCBI Taxonomy" id="2907145"/>
    <lineage>
        <taxon>Bacteria</taxon>
        <taxon>Pseudomonadati</taxon>
        <taxon>Pseudomonadota</taxon>
        <taxon>Alphaproteobacteria</taxon>
        <taxon>Rhodobacterales</taxon>
        <taxon>Rhodobacter group</taxon>
        <taxon>Rhodobacter</taxon>
    </lineage>
</organism>
<feature type="region of interest" description="Disordered" evidence="1">
    <location>
        <begin position="1"/>
        <end position="22"/>
    </location>
</feature>
<dbReference type="Proteomes" id="UP001521181">
    <property type="component" value="Unassembled WGS sequence"/>
</dbReference>
<feature type="compositionally biased region" description="Low complexity" evidence="1">
    <location>
        <begin position="687"/>
        <end position="699"/>
    </location>
</feature>
<dbReference type="EMBL" id="JAJUOS010000016">
    <property type="protein sequence ID" value="MCE5975031.1"/>
    <property type="molecule type" value="Genomic_DNA"/>
</dbReference>
<reference evidence="3 4" key="1">
    <citation type="submission" date="2021-12" db="EMBL/GenBank/DDBJ databases">
        <title>Sinirhodobacter sp. WL0062 is a bacterium isolated from seawater.</title>
        <authorList>
            <person name="Wang L."/>
            <person name="He W."/>
            <person name="Zhang D.-F."/>
        </authorList>
    </citation>
    <scope>NUCLEOTIDE SEQUENCE [LARGE SCALE GENOMIC DNA]</scope>
    <source>
        <strain evidence="3 4">WL0062</strain>
    </source>
</reference>
<evidence type="ECO:0000313" key="4">
    <source>
        <dbReference type="Proteomes" id="UP001521181"/>
    </source>
</evidence>
<feature type="compositionally biased region" description="Basic and acidic residues" evidence="1">
    <location>
        <begin position="1"/>
        <end position="12"/>
    </location>
</feature>
<gene>
    <name evidence="3" type="primary">cobN</name>
    <name evidence="3" type="ORF">LZA78_16250</name>
</gene>
<dbReference type="InterPro" id="IPR003672">
    <property type="entry name" value="CobN/Mg_chltase"/>
</dbReference>
<feature type="domain" description="CobN/magnesium chelatase" evidence="2">
    <location>
        <begin position="675"/>
        <end position="1066"/>
    </location>
</feature>
<comment type="caution">
    <text evidence="3">The sequence shown here is derived from an EMBL/GenBank/DDBJ whole genome shotgun (WGS) entry which is preliminary data.</text>
</comment>
<dbReference type="PANTHER" id="PTHR44119:SF4">
    <property type="entry name" value="AEROBIC COBALTOCHELATASE SUBUNIT COBN"/>
    <property type="match status" value="1"/>
</dbReference>
<evidence type="ECO:0000313" key="3">
    <source>
        <dbReference type="EMBL" id="MCE5975031.1"/>
    </source>
</evidence>
<name>A0ABS8YZ09_9RHOB</name>
<dbReference type="CDD" id="cd10150">
    <property type="entry name" value="CobN_like"/>
    <property type="match status" value="1"/>
</dbReference>
<feature type="region of interest" description="Disordered" evidence="1">
    <location>
        <begin position="687"/>
        <end position="707"/>
    </location>
</feature>
<evidence type="ECO:0000259" key="2">
    <source>
        <dbReference type="Pfam" id="PF02514"/>
    </source>
</evidence>
<dbReference type="EC" id="6.6.1.2" evidence="3"/>
<feature type="domain" description="CobN/magnesium chelatase" evidence="2">
    <location>
        <begin position="145"/>
        <end position="670"/>
    </location>
</feature>
<dbReference type="GO" id="GO:0051116">
    <property type="term" value="F:cobaltochelatase activity"/>
    <property type="evidence" value="ECO:0007669"/>
    <property type="project" value="UniProtKB-EC"/>
</dbReference>
<keyword evidence="3" id="KW-0436">Ligase</keyword>
<evidence type="ECO:0000256" key="1">
    <source>
        <dbReference type="SAM" id="MobiDB-lite"/>
    </source>
</evidence>
<dbReference type="Pfam" id="PF02514">
    <property type="entry name" value="CobN-Mg_chel"/>
    <property type="match status" value="2"/>
</dbReference>
<dbReference type="RefSeq" id="WP_233677965.1">
    <property type="nucleotide sequence ID" value="NZ_JAJUOS010000016.1"/>
</dbReference>
<dbReference type="NCBIfam" id="NF008973">
    <property type="entry name" value="PRK12321.1"/>
    <property type="match status" value="1"/>
</dbReference>
<accession>A0ABS8YZ09</accession>